<sequence>MAFAEGLQLSALSQTRFRKIDASLVIHGLENIYARNNREVYRISSRQHPERGDFALEVLPENYLADNEDERDRQMKIVAAAFGPQDIEGGWVCPRKIKRLVSFYSYCCLSNSVQMELCPDGTLREELPGLNMTSRLLLSIMKQVLKALCFLDEQERVLLREAGAAASTSAFLLPLCSENFLLTKRNDLSFSLKLDFRQWLNSTESTNGQIKMKMATPRQLLHAAPELLDFHMCVPGPRMKKGVDGQTSRVWSFGILCLEMLMGETMLFQSEEVKLKSAIQNCDDKKTQQALSDSFMTISLNTTEFLKTASLAVVETVLQCLNLDAISRPIALHVLGRVKFYMRSRKDALRWGVPHENVFYRDARTLPQATFSRTKLHLANWTNSAVDSLVVLKEIPLPDQELENRGMVLRVQRQALLLLKLDNPHIVRYFDFRFDSVNPGGYSAQPSRCTLFLEYCAGGTLTTAAEGGRLPLHLIIKWSRQVVLGLQYLHEYDIHHLDIKCDNIFLSCPDQEACVMKIGDLDDMLCLQNIEYCGTLPSKSTLRYAPPEILENMTIMDASSADPIYIYDLQAVDIWCFGFVLSHMFMGQPLKYCAAGSTETFPSQYYGQINPAFVRHVKEKKLPELPKNLPDDALRLINECLAYDPNVRPTVDTILKAKFFQLQEISPDTDYSYELRPRWQRSENHFGGKSRPLLGSRPKPKPNT</sequence>
<dbReference type="InterPro" id="IPR000719">
    <property type="entry name" value="Prot_kinase_dom"/>
</dbReference>
<gene>
    <name evidence="3" type="primary">RvY_16635</name>
    <name evidence="3" type="synonym">RvY_16635.1</name>
    <name evidence="3" type="ORF">RvY_16635-1</name>
</gene>
<dbReference type="OrthoDB" id="1668230at2759"/>
<dbReference type="InterPro" id="IPR008271">
    <property type="entry name" value="Ser/Thr_kinase_AS"/>
</dbReference>
<accession>A0A1D1W3G5</accession>
<dbReference type="PANTHER" id="PTHR24361">
    <property type="entry name" value="MITOGEN-ACTIVATED KINASE KINASE KINASE"/>
    <property type="match status" value="1"/>
</dbReference>
<evidence type="ECO:0000256" key="1">
    <source>
        <dbReference type="SAM" id="MobiDB-lite"/>
    </source>
</evidence>
<evidence type="ECO:0000313" key="3">
    <source>
        <dbReference type="EMBL" id="GAV06688.1"/>
    </source>
</evidence>
<dbReference type="EMBL" id="BDGG01000014">
    <property type="protein sequence ID" value="GAV06688.1"/>
    <property type="molecule type" value="Genomic_DNA"/>
</dbReference>
<dbReference type="PROSITE" id="PS50011">
    <property type="entry name" value="PROTEIN_KINASE_DOM"/>
    <property type="match status" value="2"/>
</dbReference>
<dbReference type="GO" id="GO:0004674">
    <property type="term" value="F:protein serine/threonine kinase activity"/>
    <property type="evidence" value="ECO:0007669"/>
    <property type="project" value="TreeGrafter"/>
</dbReference>
<evidence type="ECO:0000313" key="4">
    <source>
        <dbReference type="Proteomes" id="UP000186922"/>
    </source>
</evidence>
<dbReference type="InterPro" id="IPR011009">
    <property type="entry name" value="Kinase-like_dom_sf"/>
</dbReference>
<dbReference type="AlphaFoldDB" id="A0A1D1W3G5"/>
<dbReference type="SMART" id="SM00220">
    <property type="entry name" value="S_TKc"/>
    <property type="match status" value="1"/>
</dbReference>
<keyword evidence="4" id="KW-1185">Reference proteome</keyword>
<organism evidence="3 4">
    <name type="scientific">Ramazzottius varieornatus</name>
    <name type="common">Water bear</name>
    <name type="synonym">Tardigrade</name>
    <dbReference type="NCBI Taxonomy" id="947166"/>
    <lineage>
        <taxon>Eukaryota</taxon>
        <taxon>Metazoa</taxon>
        <taxon>Ecdysozoa</taxon>
        <taxon>Tardigrada</taxon>
        <taxon>Eutardigrada</taxon>
        <taxon>Parachela</taxon>
        <taxon>Hypsibioidea</taxon>
        <taxon>Ramazzottiidae</taxon>
        <taxon>Ramazzottius</taxon>
    </lineage>
</organism>
<dbReference type="STRING" id="947166.A0A1D1W3G5"/>
<name>A0A1D1W3G5_RAMVA</name>
<protein>
    <recommendedName>
        <fullName evidence="2">Protein kinase domain-containing protein</fullName>
    </recommendedName>
</protein>
<dbReference type="PROSITE" id="PS00108">
    <property type="entry name" value="PROTEIN_KINASE_ST"/>
    <property type="match status" value="1"/>
</dbReference>
<dbReference type="GO" id="GO:0005524">
    <property type="term" value="F:ATP binding"/>
    <property type="evidence" value="ECO:0007669"/>
    <property type="project" value="InterPro"/>
</dbReference>
<comment type="caution">
    <text evidence="3">The sequence shown here is derived from an EMBL/GenBank/DDBJ whole genome shotgun (WGS) entry which is preliminary data.</text>
</comment>
<feature type="domain" description="Protein kinase" evidence="2">
    <location>
        <begin position="360"/>
        <end position="660"/>
    </location>
</feature>
<reference evidence="3 4" key="1">
    <citation type="journal article" date="2016" name="Nat. Commun.">
        <title>Extremotolerant tardigrade genome and improved radiotolerance of human cultured cells by tardigrade-unique protein.</title>
        <authorList>
            <person name="Hashimoto T."/>
            <person name="Horikawa D.D."/>
            <person name="Saito Y."/>
            <person name="Kuwahara H."/>
            <person name="Kozuka-Hata H."/>
            <person name="Shin-I T."/>
            <person name="Minakuchi Y."/>
            <person name="Ohishi K."/>
            <person name="Motoyama A."/>
            <person name="Aizu T."/>
            <person name="Enomoto A."/>
            <person name="Kondo K."/>
            <person name="Tanaka S."/>
            <person name="Hara Y."/>
            <person name="Koshikawa S."/>
            <person name="Sagara H."/>
            <person name="Miura T."/>
            <person name="Yokobori S."/>
            <person name="Miyagawa K."/>
            <person name="Suzuki Y."/>
            <person name="Kubo T."/>
            <person name="Oyama M."/>
            <person name="Kohara Y."/>
            <person name="Fujiyama A."/>
            <person name="Arakawa K."/>
            <person name="Katayama T."/>
            <person name="Toyoda A."/>
            <person name="Kunieda T."/>
        </authorList>
    </citation>
    <scope>NUCLEOTIDE SEQUENCE [LARGE SCALE GENOMIC DNA]</scope>
    <source>
        <strain evidence="3 4">YOKOZUNA-1</strain>
    </source>
</reference>
<dbReference type="GO" id="GO:0005737">
    <property type="term" value="C:cytoplasm"/>
    <property type="evidence" value="ECO:0007669"/>
    <property type="project" value="TreeGrafter"/>
</dbReference>
<proteinExistence type="predicted"/>
<feature type="region of interest" description="Disordered" evidence="1">
    <location>
        <begin position="682"/>
        <end position="704"/>
    </location>
</feature>
<feature type="domain" description="Protein kinase" evidence="2">
    <location>
        <begin position="26"/>
        <end position="341"/>
    </location>
</feature>
<dbReference type="SUPFAM" id="SSF56112">
    <property type="entry name" value="Protein kinase-like (PK-like)"/>
    <property type="match status" value="2"/>
</dbReference>
<dbReference type="Proteomes" id="UP000186922">
    <property type="component" value="Unassembled WGS sequence"/>
</dbReference>
<dbReference type="Pfam" id="PF00069">
    <property type="entry name" value="Pkinase"/>
    <property type="match status" value="1"/>
</dbReference>
<evidence type="ECO:0000259" key="2">
    <source>
        <dbReference type="PROSITE" id="PS50011"/>
    </source>
</evidence>
<dbReference type="Gene3D" id="1.10.510.10">
    <property type="entry name" value="Transferase(Phosphotransferase) domain 1"/>
    <property type="match status" value="2"/>
</dbReference>
<dbReference type="InterPro" id="IPR053235">
    <property type="entry name" value="Ser_Thr_kinase"/>
</dbReference>